<dbReference type="PANTHER" id="PTHR12978">
    <property type="entry name" value="HISTIDINE TRIAD HIT PROTEIN MEMBER"/>
    <property type="match status" value="1"/>
</dbReference>
<dbReference type="Pfam" id="PF11969">
    <property type="entry name" value="DcpS_C"/>
    <property type="match status" value="1"/>
</dbReference>
<dbReference type="PANTHER" id="PTHR12978:SF0">
    <property type="entry name" value="M7GPPPX DIPHOSPHATASE"/>
    <property type="match status" value="1"/>
</dbReference>
<keyword evidence="1" id="KW-0175">Coiled coil</keyword>
<protein>
    <recommendedName>
        <fullName evidence="4">Scavenger mRNA-decapping enzyme DcpS</fullName>
    </recommendedName>
</protein>
<evidence type="ECO:0000256" key="1">
    <source>
        <dbReference type="SAM" id="Coils"/>
    </source>
</evidence>
<evidence type="ECO:0000313" key="3">
    <source>
        <dbReference type="Proteomes" id="UP001642484"/>
    </source>
</evidence>
<accession>A0ABP0QKR5</accession>
<keyword evidence="3" id="KW-1185">Reference proteome</keyword>
<proteinExistence type="predicted"/>
<evidence type="ECO:0008006" key="4">
    <source>
        <dbReference type="Google" id="ProtNLM"/>
    </source>
</evidence>
<name>A0ABP0QKR5_9DINO</name>
<comment type="caution">
    <text evidence="2">The sequence shown here is derived from an EMBL/GenBank/DDBJ whole genome shotgun (WGS) entry which is preliminary data.</text>
</comment>
<dbReference type="InterPro" id="IPR008594">
    <property type="entry name" value="DcpS/DCS2"/>
</dbReference>
<dbReference type="InterPro" id="IPR036265">
    <property type="entry name" value="HIT-like_sf"/>
</dbReference>
<reference evidence="2 3" key="1">
    <citation type="submission" date="2024-02" db="EMBL/GenBank/DDBJ databases">
        <authorList>
            <person name="Chen Y."/>
            <person name="Shah S."/>
            <person name="Dougan E. K."/>
            <person name="Thang M."/>
            <person name="Chan C."/>
        </authorList>
    </citation>
    <scope>NUCLEOTIDE SEQUENCE [LARGE SCALE GENOMIC DNA]</scope>
</reference>
<dbReference type="SUPFAM" id="SSF54197">
    <property type="entry name" value="HIT-like"/>
    <property type="match status" value="1"/>
</dbReference>
<sequence>MAMMSPNPEVRFSRSSRWVLALVALVLGAPWLSAFTSVSRPLSPHARSRAIARRAEADDSEVVDVEVDDVEEDDYEDEDVDMPEAKSVLDAGSNRYTSERYRGQKYKIWPDNTYVSAETEEKGKWNSYFHMPESEVERKKPKLMYEYFKQLRRLRRKMGNCRYRNGQLKFVVMMRKHPFTKEVYGSRYAENPEWVQMPGEQRLKRQKERARELERKLRLEAEELRMEKLQKMGVWTGNPEWRKATVPERQVCEELSSSAWLLERKGEEAAAVLATEVFLGKEKVIMPATKKDIEKRRKVVLQRICETRQLYDAVAAPEVDDLYYLCLFSDMGVRSLRDLRATHLPLLRRIQDVVVPGLAEKHGASASSLLAYVHYHPTFWYFHVHIVNSRHAMFQNEKSSENLLLIAMDRYHKLQTIIALLMAQDTYFAGAELTVLLPPHKAETYLSA</sequence>
<evidence type="ECO:0000313" key="2">
    <source>
        <dbReference type="EMBL" id="CAK9088860.1"/>
    </source>
</evidence>
<gene>
    <name evidence="2" type="ORF">CCMP2556_LOCUS42821</name>
</gene>
<dbReference type="EMBL" id="CAXAMN010024694">
    <property type="protein sequence ID" value="CAK9088860.1"/>
    <property type="molecule type" value="Genomic_DNA"/>
</dbReference>
<dbReference type="Proteomes" id="UP001642484">
    <property type="component" value="Unassembled WGS sequence"/>
</dbReference>
<organism evidence="2 3">
    <name type="scientific">Durusdinium trenchii</name>
    <dbReference type="NCBI Taxonomy" id="1381693"/>
    <lineage>
        <taxon>Eukaryota</taxon>
        <taxon>Sar</taxon>
        <taxon>Alveolata</taxon>
        <taxon>Dinophyceae</taxon>
        <taxon>Suessiales</taxon>
        <taxon>Symbiodiniaceae</taxon>
        <taxon>Durusdinium</taxon>
    </lineage>
</organism>
<feature type="coiled-coil region" evidence="1">
    <location>
        <begin position="200"/>
        <end position="230"/>
    </location>
</feature>
<dbReference type="Gene3D" id="3.30.428.10">
    <property type="entry name" value="HIT-like"/>
    <property type="match status" value="1"/>
</dbReference>